<keyword evidence="2" id="KW-0456">Lyase</keyword>
<dbReference type="Pfam" id="PF14031">
    <property type="entry name" value="D-ser_dehydrat"/>
    <property type="match status" value="1"/>
</dbReference>
<protein>
    <submittedName>
        <fullName evidence="4">Amino acid deaminase</fullName>
    </submittedName>
</protein>
<dbReference type="RefSeq" id="WP_345000793.1">
    <property type="nucleotide sequence ID" value="NZ_BAABFR010000124.1"/>
</dbReference>
<dbReference type="Gene3D" id="3.20.20.10">
    <property type="entry name" value="Alanine racemase"/>
    <property type="match status" value="1"/>
</dbReference>
<dbReference type="InterPro" id="IPR026956">
    <property type="entry name" value="D-ser_dehydrat-like_dom"/>
</dbReference>
<evidence type="ECO:0000313" key="5">
    <source>
        <dbReference type="Proteomes" id="UP001500635"/>
    </source>
</evidence>
<dbReference type="InterPro" id="IPR029066">
    <property type="entry name" value="PLP-binding_barrel"/>
</dbReference>
<dbReference type="EMBL" id="BAABFR010000124">
    <property type="protein sequence ID" value="GAA4404521.1"/>
    <property type="molecule type" value="Genomic_DNA"/>
</dbReference>
<dbReference type="Gene3D" id="2.40.37.20">
    <property type="entry name" value="D-serine dehydratase-like domain"/>
    <property type="match status" value="1"/>
</dbReference>
<evidence type="ECO:0000256" key="1">
    <source>
        <dbReference type="ARBA" id="ARBA00005323"/>
    </source>
</evidence>
<evidence type="ECO:0000259" key="3">
    <source>
        <dbReference type="SMART" id="SM01119"/>
    </source>
</evidence>
<dbReference type="Proteomes" id="UP001500635">
    <property type="component" value="Unassembled WGS sequence"/>
</dbReference>
<proteinExistence type="inferred from homology"/>
<dbReference type="PANTHER" id="PTHR28004:SF8">
    <property type="entry name" value="D-SERINE DEAMINASE"/>
    <property type="match status" value="1"/>
</dbReference>
<dbReference type="Pfam" id="PF01168">
    <property type="entry name" value="Ala_racemase_N"/>
    <property type="match status" value="1"/>
</dbReference>
<dbReference type="SUPFAM" id="SSF51419">
    <property type="entry name" value="PLP-binding barrel"/>
    <property type="match status" value="1"/>
</dbReference>
<dbReference type="SMART" id="SM01119">
    <property type="entry name" value="D-ser_dehydrat"/>
    <property type="match status" value="1"/>
</dbReference>
<comment type="similarity">
    <text evidence="1">Belongs to the DSD1 family.</text>
</comment>
<keyword evidence="5" id="KW-1185">Reference proteome</keyword>
<reference evidence="5" key="1">
    <citation type="journal article" date="2019" name="Int. J. Syst. Evol. Microbiol.">
        <title>The Global Catalogue of Microorganisms (GCM) 10K type strain sequencing project: providing services to taxonomists for standard genome sequencing and annotation.</title>
        <authorList>
            <consortium name="The Broad Institute Genomics Platform"/>
            <consortium name="The Broad Institute Genome Sequencing Center for Infectious Disease"/>
            <person name="Wu L."/>
            <person name="Ma J."/>
        </authorList>
    </citation>
    <scope>NUCLEOTIDE SEQUENCE [LARGE SCALE GENOMIC DNA]</scope>
    <source>
        <strain evidence="5">JCM 17688</strain>
    </source>
</reference>
<dbReference type="InterPro" id="IPR051466">
    <property type="entry name" value="D-amino_acid_metab_enzyme"/>
</dbReference>
<comment type="caution">
    <text evidence="4">The sequence shown here is derived from an EMBL/GenBank/DDBJ whole genome shotgun (WGS) entry which is preliminary data.</text>
</comment>
<name>A0ABP8KDU4_9ACTN</name>
<evidence type="ECO:0000256" key="2">
    <source>
        <dbReference type="ARBA" id="ARBA00023239"/>
    </source>
</evidence>
<dbReference type="PANTHER" id="PTHR28004">
    <property type="entry name" value="ZGC:162816-RELATED"/>
    <property type="match status" value="1"/>
</dbReference>
<organism evidence="4 5">
    <name type="scientific">Tsukamurella soli</name>
    <dbReference type="NCBI Taxonomy" id="644556"/>
    <lineage>
        <taxon>Bacteria</taxon>
        <taxon>Bacillati</taxon>
        <taxon>Actinomycetota</taxon>
        <taxon>Actinomycetes</taxon>
        <taxon>Mycobacteriales</taxon>
        <taxon>Tsukamurellaceae</taxon>
        <taxon>Tsukamurella</taxon>
    </lineage>
</organism>
<sequence>MAGDTTLPGRPAGRLNAVDKAVPPWADGLTVEEFLAREPRLSSLGTPLLVLDDDAIEDNLVAFAAYCAEHELDLAPHGKTTMSPTLWRRQLAAGSTAITVANYPQLRVAVAAGVPRVHLANAIADPGGVAWLGAALDADPGLEVEVWADSEATVTLLADALAGARRPLTVLVEVGSLGARTGARTLEEAVAVGEAIAASPRLRLGGVAGYEGAVAHDVTPTGLARVDAYLETMAAVHRRLADSYSEDGPVVVSAGGSAYFDRVAAVLGPLRDDRTKVELRSGVYVIHDDGFYASVAPADRGIPAPRLRSAMRIWARVLSRPEPTLVLLDVGRRDVSFDDGLPVPQVAATTLGGPQRPLVGAVATAINDQHLFLTVPADDPVAVGDVVGLGASHPCTVMDKWRTVPVVRGRAGHGDDPVVVDLVATYF</sequence>
<dbReference type="InterPro" id="IPR001608">
    <property type="entry name" value="Ala_racemase_N"/>
</dbReference>
<evidence type="ECO:0000313" key="4">
    <source>
        <dbReference type="EMBL" id="GAA4404521.1"/>
    </source>
</evidence>
<gene>
    <name evidence="4" type="ORF">GCM10023147_47080</name>
</gene>
<accession>A0ABP8KDU4</accession>
<dbReference type="InterPro" id="IPR042208">
    <property type="entry name" value="D-ser_dehydrat-like_sf"/>
</dbReference>
<feature type="domain" description="D-serine dehydratase-like" evidence="3">
    <location>
        <begin position="310"/>
        <end position="408"/>
    </location>
</feature>